<comment type="similarity">
    <text evidence="3">Belongs to the UreF family.</text>
</comment>
<accession>A0A916YB35</accession>
<keyword evidence="1 3" id="KW-0996">Nickel insertion</keyword>
<keyword evidence="3" id="KW-0963">Cytoplasm</keyword>
<name>A0A916YB35_9HYPH</name>
<dbReference type="AlphaFoldDB" id="A0A916YB35"/>
<comment type="caution">
    <text evidence="4">The sequence shown here is derived from an EMBL/GenBank/DDBJ whole genome shotgun (WGS) entry which is preliminary data.</text>
</comment>
<dbReference type="GO" id="GO:0016151">
    <property type="term" value="F:nickel cation binding"/>
    <property type="evidence" value="ECO:0007669"/>
    <property type="project" value="UniProtKB-UniRule"/>
</dbReference>
<keyword evidence="5" id="KW-1185">Reference proteome</keyword>
<organism evidence="4 5">
    <name type="scientific">Aureimonas glaciei</name>
    <dbReference type="NCBI Taxonomy" id="1776957"/>
    <lineage>
        <taxon>Bacteria</taxon>
        <taxon>Pseudomonadati</taxon>
        <taxon>Pseudomonadota</taxon>
        <taxon>Alphaproteobacteria</taxon>
        <taxon>Hyphomicrobiales</taxon>
        <taxon>Aurantimonadaceae</taxon>
        <taxon>Aureimonas</taxon>
    </lineage>
</organism>
<evidence type="ECO:0000256" key="3">
    <source>
        <dbReference type="HAMAP-Rule" id="MF_01385"/>
    </source>
</evidence>
<dbReference type="GO" id="GO:0005737">
    <property type="term" value="C:cytoplasm"/>
    <property type="evidence" value="ECO:0007669"/>
    <property type="project" value="UniProtKB-SubCell"/>
</dbReference>
<evidence type="ECO:0000313" key="5">
    <source>
        <dbReference type="Proteomes" id="UP000613160"/>
    </source>
</evidence>
<dbReference type="InterPro" id="IPR002639">
    <property type="entry name" value="UreF"/>
</dbReference>
<evidence type="ECO:0000256" key="1">
    <source>
        <dbReference type="ARBA" id="ARBA00022988"/>
    </source>
</evidence>
<proteinExistence type="inferred from homology"/>
<dbReference type="InterPro" id="IPR038277">
    <property type="entry name" value="UreF_sf"/>
</dbReference>
<evidence type="ECO:0000313" key="4">
    <source>
        <dbReference type="EMBL" id="GGD36668.1"/>
    </source>
</evidence>
<comment type="function">
    <text evidence="3">Required for maturation of urease via the functional incorporation of the urease nickel metallocenter.</text>
</comment>
<evidence type="ECO:0000256" key="2">
    <source>
        <dbReference type="ARBA" id="ARBA00023186"/>
    </source>
</evidence>
<protein>
    <recommendedName>
        <fullName evidence="3">Urease accessory protein UreF</fullName>
    </recommendedName>
</protein>
<dbReference type="EMBL" id="BMJJ01000013">
    <property type="protein sequence ID" value="GGD36668.1"/>
    <property type="molecule type" value="Genomic_DNA"/>
</dbReference>
<dbReference type="RefSeq" id="WP_188854652.1">
    <property type="nucleotide sequence ID" value="NZ_BMJJ01000013.1"/>
</dbReference>
<dbReference type="Pfam" id="PF01730">
    <property type="entry name" value="UreF"/>
    <property type="match status" value="1"/>
</dbReference>
<gene>
    <name evidence="3 4" type="primary">ureF</name>
    <name evidence="4" type="ORF">GCM10011335_44490</name>
</gene>
<dbReference type="PIRSF" id="PIRSF009467">
    <property type="entry name" value="Ureas_acces_UreF"/>
    <property type="match status" value="1"/>
</dbReference>
<comment type="subunit">
    <text evidence="3">UreD, UreF and UreG form a complex that acts as a GTP-hydrolysis-dependent molecular chaperone, activating the urease apoprotein by helping to assemble the nickel containing metallocenter of UreC. The UreE protein probably delivers the nickel.</text>
</comment>
<dbReference type="Gene3D" id="1.10.4190.10">
    <property type="entry name" value="Urease accessory protein UreF"/>
    <property type="match status" value="1"/>
</dbReference>
<keyword evidence="2 3" id="KW-0143">Chaperone</keyword>
<dbReference type="PANTHER" id="PTHR33620">
    <property type="entry name" value="UREASE ACCESSORY PROTEIN F"/>
    <property type="match status" value="1"/>
</dbReference>
<reference evidence="4" key="2">
    <citation type="submission" date="2020-09" db="EMBL/GenBank/DDBJ databases">
        <authorList>
            <person name="Sun Q."/>
            <person name="Zhou Y."/>
        </authorList>
    </citation>
    <scope>NUCLEOTIDE SEQUENCE</scope>
    <source>
        <strain evidence="4">CGMCC 1.15493</strain>
    </source>
</reference>
<dbReference type="PANTHER" id="PTHR33620:SF1">
    <property type="entry name" value="UREASE ACCESSORY PROTEIN F"/>
    <property type="match status" value="1"/>
</dbReference>
<dbReference type="HAMAP" id="MF_01385">
    <property type="entry name" value="UreF"/>
    <property type="match status" value="1"/>
</dbReference>
<sequence>MSEPVGASADPSALLRLMTWLSPAFPVGGFAYSHGLESAIAERAITNAATLSAWLETLLLRGSGWNDLVLFAEAHHAEEAGDGARMAAVCELATALGGSMERRAETRALGMAFDAAARPWRDGGTPAADPPEAPYPVAVGRLAAGAGITLPSALAAYAHGFCANLVSVATRLVPLGQSQMVAVLHRLEAAQIEAARRAEASTLGDLGSSAILSDIAAMRHESMTTRLFRS</sequence>
<dbReference type="Proteomes" id="UP000613160">
    <property type="component" value="Unassembled WGS sequence"/>
</dbReference>
<comment type="subcellular location">
    <subcellularLocation>
        <location evidence="3">Cytoplasm</location>
    </subcellularLocation>
</comment>
<reference evidence="4" key="1">
    <citation type="journal article" date="2014" name="Int. J. Syst. Evol. Microbiol.">
        <title>Complete genome sequence of Corynebacterium casei LMG S-19264T (=DSM 44701T), isolated from a smear-ripened cheese.</title>
        <authorList>
            <consortium name="US DOE Joint Genome Institute (JGI-PGF)"/>
            <person name="Walter F."/>
            <person name="Albersmeier A."/>
            <person name="Kalinowski J."/>
            <person name="Ruckert C."/>
        </authorList>
    </citation>
    <scope>NUCLEOTIDE SEQUENCE</scope>
    <source>
        <strain evidence="4">CGMCC 1.15493</strain>
    </source>
</reference>